<name>A0A3D8LF40_9BACT</name>
<dbReference type="RefSeq" id="WP_115564946.1">
    <property type="nucleotide sequence ID" value="NZ_QRGR01000007.1"/>
</dbReference>
<feature type="domain" description="Diphthamide synthase" evidence="1">
    <location>
        <begin position="7"/>
        <end position="199"/>
    </location>
</feature>
<dbReference type="InterPro" id="IPR014729">
    <property type="entry name" value="Rossmann-like_a/b/a_fold"/>
</dbReference>
<comment type="caution">
    <text evidence="2">The sequence shown here is derived from an EMBL/GenBank/DDBJ whole genome shotgun (WGS) entry which is preliminary data.</text>
</comment>
<dbReference type="NCBIfam" id="TIGR00290">
    <property type="entry name" value="MJ0570_dom"/>
    <property type="match status" value="1"/>
</dbReference>
<dbReference type="InterPro" id="IPR030662">
    <property type="entry name" value="DPH6/MJ0570"/>
</dbReference>
<proteinExistence type="predicted"/>
<accession>A0A3D8LF40</accession>
<evidence type="ECO:0000313" key="3">
    <source>
        <dbReference type="Proteomes" id="UP000256708"/>
    </source>
</evidence>
<gene>
    <name evidence="2" type="ORF">DXT99_07730</name>
</gene>
<dbReference type="OrthoDB" id="3572539at2"/>
<sequence>MIPSIFNWSGGKDSSLCLHHELQGKKYKVEKLLTTLSGPTQRVSMHGVRQELLQQQAHSIGLPLQQIFLPEHASMSAYDDIMESSMREQQQQGISHAIFGDINLEDLRAYREKQLEKVNLQAVFPLWNRPTKELVQEFLQLGFKAVVVCVNERLLDASFAGRLLDDTFLQDLPANVDPAGENGEFHTFVFDGPIFHQPIPYILGETVRKTYAPAAAPDDECFKQEENPVFDNAFWFRDLLPA</sequence>
<evidence type="ECO:0000259" key="1">
    <source>
        <dbReference type="Pfam" id="PF01902"/>
    </source>
</evidence>
<protein>
    <submittedName>
        <fullName evidence="2">Diphthine--ammonia ligase</fullName>
        <ecNumber evidence="2">6.3.1.14</ecNumber>
    </submittedName>
</protein>
<dbReference type="Pfam" id="PF01902">
    <property type="entry name" value="Diphthami_syn_2"/>
    <property type="match status" value="1"/>
</dbReference>
<reference evidence="3" key="1">
    <citation type="submission" date="2018-08" db="EMBL/GenBank/DDBJ databases">
        <authorList>
            <person name="Liu Z.-W."/>
            <person name="Du Z.-J."/>
        </authorList>
    </citation>
    <scope>NUCLEOTIDE SEQUENCE [LARGE SCALE GENOMIC DNA]</scope>
    <source>
        <strain evidence="3">H4X</strain>
    </source>
</reference>
<dbReference type="GO" id="GO:0017178">
    <property type="term" value="F:diphthine-ammonia ligase activity"/>
    <property type="evidence" value="ECO:0007669"/>
    <property type="project" value="UniProtKB-EC"/>
</dbReference>
<dbReference type="InterPro" id="IPR002761">
    <property type="entry name" value="Diphthami_syn_dom"/>
</dbReference>
<organism evidence="2 3">
    <name type="scientific">Pontibacter diazotrophicus</name>
    <dbReference type="NCBI Taxonomy" id="1400979"/>
    <lineage>
        <taxon>Bacteria</taxon>
        <taxon>Pseudomonadati</taxon>
        <taxon>Bacteroidota</taxon>
        <taxon>Cytophagia</taxon>
        <taxon>Cytophagales</taxon>
        <taxon>Hymenobacteraceae</taxon>
        <taxon>Pontibacter</taxon>
    </lineage>
</organism>
<dbReference type="Gene3D" id="3.90.1490.10">
    <property type="entry name" value="putative n-type atp pyrophosphatase, domain 2"/>
    <property type="match status" value="1"/>
</dbReference>
<dbReference type="CDD" id="cd01994">
    <property type="entry name" value="AANH_PF0828-like"/>
    <property type="match status" value="1"/>
</dbReference>
<dbReference type="Gene3D" id="3.40.50.620">
    <property type="entry name" value="HUPs"/>
    <property type="match status" value="1"/>
</dbReference>
<keyword evidence="2" id="KW-0436">Ligase</keyword>
<dbReference type="EC" id="6.3.1.14" evidence="2"/>
<dbReference type="PIRSF" id="PIRSF039123">
    <property type="entry name" value="Diphthamide_synthase"/>
    <property type="match status" value="1"/>
</dbReference>
<dbReference type="SUPFAM" id="SSF52402">
    <property type="entry name" value="Adenine nucleotide alpha hydrolases-like"/>
    <property type="match status" value="1"/>
</dbReference>
<dbReference type="EMBL" id="QRGR01000007">
    <property type="protein sequence ID" value="RDV15874.1"/>
    <property type="molecule type" value="Genomic_DNA"/>
</dbReference>
<dbReference type="Proteomes" id="UP000256708">
    <property type="component" value="Unassembled WGS sequence"/>
</dbReference>
<dbReference type="AlphaFoldDB" id="A0A3D8LF40"/>
<evidence type="ECO:0000313" key="2">
    <source>
        <dbReference type="EMBL" id="RDV15874.1"/>
    </source>
</evidence>
<keyword evidence="3" id="KW-1185">Reference proteome</keyword>